<dbReference type="AlphaFoldDB" id="A0A7X0ZFW3"/>
<dbReference type="RefSeq" id="WP_185605308.1">
    <property type="nucleotide sequence ID" value="NZ_JAARZC010000007.1"/>
</dbReference>
<evidence type="ECO:0000313" key="3">
    <source>
        <dbReference type="Proteomes" id="UP000559864"/>
    </source>
</evidence>
<accession>A0A7X0ZFW3</accession>
<protein>
    <submittedName>
        <fullName evidence="2">Uncharacterized protein</fullName>
    </submittedName>
</protein>
<dbReference type="Proteomes" id="UP000559864">
    <property type="component" value="Unassembled WGS sequence"/>
</dbReference>
<reference evidence="2 3" key="1">
    <citation type="submission" date="2020-03" db="EMBL/GenBank/DDBJ databases">
        <title>Soil Listeria distribution.</title>
        <authorList>
            <person name="Liao J."/>
            <person name="Wiedmann M."/>
        </authorList>
    </citation>
    <scope>NUCLEOTIDE SEQUENCE [LARGE SCALE GENOMIC DNA]</scope>
    <source>
        <strain evidence="2 3">FSL L7-0123</strain>
    </source>
</reference>
<sequence length="115" mass="13471">MTPLKKMTIRVHQSTYERLKESRLSDGEEIERMFRSNDKKTKEIEKLNEQVVALQKEKQLLFEVTNKMNMTLDILNTMVSNMNVTEFIAHDVDATEVVQAAHLKQEGRVNAMRNY</sequence>
<gene>
    <name evidence="2" type="ORF">HCB49_14055</name>
</gene>
<keyword evidence="1" id="KW-0175">Coiled coil</keyword>
<name>A0A7X0ZFW3_9LIST</name>
<feature type="coiled-coil region" evidence="1">
    <location>
        <begin position="30"/>
        <end position="64"/>
    </location>
</feature>
<evidence type="ECO:0000256" key="1">
    <source>
        <dbReference type="SAM" id="Coils"/>
    </source>
</evidence>
<proteinExistence type="predicted"/>
<dbReference type="EMBL" id="JAARZC010000007">
    <property type="protein sequence ID" value="MBC2251114.1"/>
    <property type="molecule type" value="Genomic_DNA"/>
</dbReference>
<organism evidence="2 3">
    <name type="scientific">Listeria cossartiae subsp. cayugensis</name>
    <dbReference type="NCBI Taxonomy" id="2713505"/>
    <lineage>
        <taxon>Bacteria</taxon>
        <taxon>Bacillati</taxon>
        <taxon>Bacillota</taxon>
        <taxon>Bacilli</taxon>
        <taxon>Bacillales</taxon>
        <taxon>Listeriaceae</taxon>
        <taxon>Listeria</taxon>
        <taxon>Listeria cossartiae</taxon>
    </lineage>
</organism>
<comment type="caution">
    <text evidence="2">The sequence shown here is derived from an EMBL/GenBank/DDBJ whole genome shotgun (WGS) entry which is preliminary data.</text>
</comment>
<evidence type="ECO:0000313" key="2">
    <source>
        <dbReference type="EMBL" id="MBC2251114.1"/>
    </source>
</evidence>